<evidence type="ECO:0000256" key="1">
    <source>
        <dbReference type="SAM" id="Phobius"/>
    </source>
</evidence>
<keyword evidence="1" id="KW-1133">Transmembrane helix</keyword>
<gene>
    <name evidence="2" type="ORF">SAMN05444278_10392</name>
</gene>
<feature type="transmembrane region" description="Helical" evidence="1">
    <location>
        <begin position="237"/>
        <end position="253"/>
    </location>
</feature>
<keyword evidence="3" id="KW-1185">Reference proteome</keyword>
<dbReference type="RefSeq" id="WP_073192544.1">
    <property type="nucleotide sequence ID" value="NZ_FQTW01000003.1"/>
</dbReference>
<feature type="transmembrane region" description="Helical" evidence="1">
    <location>
        <begin position="156"/>
        <end position="178"/>
    </location>
</feature>
<dbReference type="Proteomes" id="UP000184462">
    <property type="component" value="Unassembled WGS sequence"/>
</dbReference>
<organism evidence="2 3">
    <name type="scientific">Psychroflexus salarius</name>
    <dbReference type="NCBI Taxonomy" id="1155689"/>
    <lineage>
        <taxon>Bacteria</taxon>
        <taxon>Pseudomonadati</taxon>
        <taxon>Bacteroidota</taxon>
        <taxon>Flavobacteriia</taxon>
        <taxon>Flavobacteriales</taxon>
        <taxon>Flavobacteriaceae</taxon>
        <taxon>Psychroflexus</taxon>
    </lineage>
</organism>
<evidence type="ECO:0000313" key="3">
    <source>
        <dbReference type="Proteomes" id="UP000184462"/>
    </source>
</evidence>
<feature type="transmembrane region" description="Helical" evidence="1">
    <location>
        <begin position="71"/>
        <end position="102"/>
    </location>
</feature>
<dbReference type="AlphaFoldDB" id="A0A1M4UTA4"/>
<dbReference type="OrthoDB" id="1439867at2"/>
<dbReference type="EMBL" id="FQTW01000003">
    <property type="protein sequence ID" value="SHE59853.1"/>
    <property type="molecule type" value="Genomic_DNA"/>
</dbReference>
<reference evidence="2 3" key="1">
    <citation type="submission" date="2016-11" db="EMBL/GenBank/DDBJ databases">
        <authorList>
            <person name="Jaros S."/>
            <person name="Januszkiewicz K."/>
            <person name="Wedrychowicz H."/>
        </authorList>
    </citation>
    <scope>NUCLEOTIDE SEQUENCE [LARGE SCALE GENOMIC DNA]</scope>
    <source>
        <strain evidence="2 3">DSM 25661</strain>
    </source>
</reference>
<feature type="transmembrane region" description="Helical" evidence="1">
    <location>
        <begin position="206"/>
        <end position="225"/>
    </location>
</feature>
<name>A0A1M4UTA4_9FLAO</name>
<keyword evidence="1" id="KW-0812">Transmembrane</keyword>
<dbReference type="STRING" id="1155689.SAMN05444278_10392"/>
<feature type="transmembrane region" description="Helical" evidence="1">
    <location>
        <begin position="284"/>
        <end position="304"/>
    </location>
</feature>
<protein>
    <submittedName>
        <fullName evidence="2">Uncharacterized protein</fullName>
    </submittedName>
</protein>
<evidence type="ECO:0000313" key="2">
    <source>
        <dbReference type="EMBL" id="SHE59853.1"/>
    </source>
</evidence>
<accession>A0A1M4UTA4</accession>
<keyword evidence="1" id="KW-0472">Membrane</keyword>
<dbReference type="InterPro" id="IPR045625">
    <property type="entry name" value="DUF6427"/>
</dbReference>
<proteinExistence type="predicted"/>
<feature type="transmembrane region" description="Helical" evidence="1">
    <location>
        <begin position="259"/>
        <end position="277"/>
    </location>
</feature>
<sequence>MLTRFFSQSKPIQLVFLLAYLGLSYGMYAVFHLSELTFLNSFLGGIAILSCAFLIDFIVKKNKFQDQHSYSLLMFCVLCNVNQVIFKSPIEILGLLFILLALRRLLSLKSQIDISKKLFDAGFWVFWAVLCNPTHWLLLLLILVAAVFYAGHHFKYFLLGFLGFACGLILHLATALVFEDTAPNYLNLLPNFDFKIDLRHDLPQLINLYVLIVLGIVLVIFMSPIYRPLKLNQQRNLSLLLISLILYTIYSLFSANFKPINFMFISLGLAFLTGNILQIKGLKLIYKELFLWLMIGLGIFQFSLV</sequence>
<dbReference type="Pfam" id="PF19992">
    <property type="entry name" value="DUF6427"/>
    <property type="match status" value="1"/>
</dbReference>
<feature type="transmembrane region" description="Helical" evidence="1">
    <location>
        <begin position="122"/>
        <end position="149"/>
    </location>
</feature>
<feature type="transmembrane region" description="Helical" evidence="1">
    <location>
        <begin position="37"/>
        <end position="59"/>
    </location>
</feature>
<feature type="transmembrane region" description="Helical" evidence="1">
    <location>
        <begin position="12"/>
        <end position="31"/>
    </location>
</feature>